<proteinExistence type="predicted"/>
<reference evidence="2 3" key="1">
    <citation type="submission" date="2023-07" db="EMBL/GenBank/DDBJ databases">
        <title>Sequencing the genomes of 1000 actinobacteria strains.</title>
        <authorList>
            <person name="Klenk H.-P."/>
        </authorList>
    </citation>
    <scope>NUCLEOTIDE SEQUENCE [LARGE SCALE GENOMIC DNA]</scope>
    <source>
        <strain evidence="2 3">DSM 14555</strain>
    </source>
</reference>
<evidence type="ECO:0000313" key="2">
    <source>
        <dbReference type="EMBL" id="MDR6269356.1"/>
    </source>
</evidence>
<dbReference type="RefSeq" id="WP_309797612.1">
    <property type="nucleotide sequence ID" value="NZ_BAAAHY010000005.1"/>
</dbReference>
<keyword evidence="1" id="KW-0812">Transmembrane</keyword>
<comment type="caution">
    <text evidence="2">The sequence shown here is derived from an EMBL/GenBank/DDBJ whole genome shotgun (WGS) entry which is preliminary data.</text>
</comment>
<gene>
    <name evidence="2" type="ORF">JOE69_001594</name>
</gene>
<feature type="transmembrane region" description="Helical" evidence="1">
    <location>
        <begin position="47"/>
        <end position="65"/>
    </location>
</feature>
<protein>
    <submittedName>
        <fullName evidence="2">Uncharacterized protein</fullName>
    </submittedName>
</protein>
<organism evidence="2 3">
    <name type="scientific">Arthrobacter russicus</name>
    <dbReference type="NCBI Taxonomy" id="172040"/>
    <lineage>
        <taxon>Bacteria</taxon>
        <taxon>Bacillati</taxon>
        <taxon>Actinomycetota</taxon>
        <taxon>Actinomycetes</taxon>
        <taxon>Micrococcales</taxon>
        <taxon>Micrococcaceae</taxon>
        <taxon>Arthrobacter</taxon>
    </lineage>
</organism>
<keyword evidence="1" id="KW-0472">Membrane</keyword>
<name>A0ABU1JBV2_9MICC</name>
<evidence type="ECO:0000256" key="1">
    <source>
        <dbReference type="SAM" id="Phobius"/>
    </source>
</evidence>
<feature type="transmembrane region" description="Helical" evidence="1">
    <location>
        <begin position="21"/>
        <end position="41"/>
    </location>
</feature>
<accession>A0ABU1JBV2</accession>
<sequence>MKNLLQDAMRFSIAPTAGREAAVGLLSVVVTAAIITILVLSANVDPVLYAIPAAIASGYGLRVLVAAGRTAPGRG</sequence>
<keyword evidence="1" id="KW-1133">Transmembrane helix</keyword>
<dbReference type="EMBL" id="JAVDQF010000001">
    <property type="protein sequence ID" value="MDR6269356.1"/>
    <property type="molecule type" value="Genomic_DNA"/>
</dbReference>
<keyword evidence="3" id="KW-1185">Reference proteome</keyword>
<evidence type="ECO:0000313" key="3">
    <source>
        <dbReference type="Proteomes" id="UP001185069"/>
    </source>
</evidence>
<dbReference type="Proteomes" id="UP001185069">
    <property type="component" value="Unassembled WGS sequence"/>
</dbReference>